<feature type="region of interest" description="Disordered" evidence="1">
    <location>
        <begin position="42"/>
        <end position="75"/>
    </location>
</feature>
<protein>
    <submittedName>
        <fullName evidence="2">Uncharacterized protein</fullName>
    </submittedName>
</protein>
<accession>A0A7J9KUF4</accession>
<keyword evidence="3" id="KW-1185">Reference proteome</keyword>
<dbReference type="EMBL" id="JABFAF010000002">
    <property type="protein sequence ID" value="MBA0850087.1"/>
    <property type="molecule type" value="Genomic_DNA"/>
</dbReference>
<dbReference type="AlphaFoldDB" id="A0A7J9KUF4"/>
<comment type="caution">
    <text evidence="2">The sequence shown here is derived from an EMBL/GenBank/DDBJ whole genome shotgun (WGS) entry which is preliminary data.</text>
</comment>
<name>A0A7J9KUF4_GOSSC</name>
<dbReference type="Proteomes" id="UP000593576">
    <property type="component" value="Unassembled WGS sequence"/>
</dbReference>
<evidence type="ECO:0000313" key="2">
    <source>
        <dbReference type="EMBL" id="MBA0850087.1"/>
    </source>
</evidence>
<reference evidence="2 3" key="1">
    <citation type="journal article" date="2019" name="Genome Biol. Evol.">
        <title>Insights into the evolution of the New World diploid cottons (Gossypium, subgenus Houzingenia) based on genome sequencing.</title>
        <authorList>
            <person name="Grover C.E."/>
            <person name="Arick M.A. 2nd"/>
            <person name="Thrash A."/>
            <person name="Conover J.L."/>
            <person name="Sanders W.S."/>
            <person name="Peterson D.G."/>
            <person name="Frelichowski J.E."/>
            <person name="Scheffler J.A."/>
            <person name="Scheffler B.E."/>
            <person name="Wendel J.F."/>
        </authorList>
    </citation>
    <scope>NUCLEOTIDE SEQUENCE [LARGE SCALE GENOMIC DNA]</scope>
    <source>
        <strain evidence="2">1</strain>
        <tissue evidence="2">Leaf</tissue>
    </source>
</reference>
<proteinExistence type="predicted"/>
<organism evidence="2 3">
    <name type="scientific">Gossypium schwendimanii</name>
    <name type="common">Cotton</name>
    <dbReference type="NCBI Taxonomy" id="34291"/>
    <lineage>
        <taxon>Eukaryota</taxon>
        <taxon>Viridiplantae</taxon>
        <taxon>Streptophyta</taxon>
        <taxon>Embryophyta</taxon>
        <taxon>Tracheophyta</taxon>
        <taxon>Spermatophyta</taxon>
        <taxon>Magnoliopsida</taxon>
        <taxon>eudicotyledons</taxon>
        <taxon>Gunneridae</taxon>
        <taxon>Pentapetalae</taxon>
        <taxon>rosids</taxon>
        <taxon>malvids</taxon>
        <taxon>Malvales</taxon>
        <taxon>Malvaceae</taxon>
        <taxon>Malvoideae</taxon>
        <taxon>Gossypium</taxon>
    </lineage>
</organism>
<dbReference type="OrthoDB" id="10375924at2759"/>
<gene>
    <name evidence="2" type="ORF">Goshw_025024</name>
</gene>
<evidence type="ECO:0000313" key="3">
    <source>
        <dbReference type="Proteomes" id="UP000593576"/>
    </source>
</evidence>
<sequence length="75" mass="8574">MKIVDVDKLRYLVANVNFEVPKTRWISNFSYSMTMAKADMETKNPLSKKCYPQGSPPPPSLPKKNDSGDSQFEFE</sequence>
<evidence type="ECO:0000256" key="1">
    <source>
        <dbReference type="SAM" id="MobiDB-lite"/>
    </source>
</evidence>